<dbReference type="PANTHER" id="PTHR30244:SF34">
    <property type="entry name" value="DTDP-4-AMINO-4,6-DIDEOXYGALACTOSE TRANSAMINASE"/>
    <property type="match status" value="1"/>
</dbReference>
<evidence type="ECO:0000256" key="2">
    <source>
        <dbReference type="ARBA" id="ARBA00037999"/>
    </source>
</evidence>
<comment type="caution">
    <text evidence="4">The sequence shown here is derived from an EMBL/GenBank/DDBJ whole genome shotgun (WGS) entry which is preliminary data.</text>
</comment>
<accession>A0ABS6ZRF9</accession>
<evidence type="ECO:0000256" key="3">
    <source>
        <dbReference type="RuleBase" id="RU004508"/>
    </source>
</evidence>
<dbReference type="PANTHER" id="PTHR30244">
    <property type="entry name" value="TRANSAMINASE"/>
    <property type="match status" value="1"/>
</dbReference>
<organism evidence="4 5">
    <name type="scientific">Billgrantia antri</name>
    <dbReference type="NCBI Taxonomy" id="2846777"/>
    <lineage>
        <taxon>Bacteria</taxon>
        <taxon>Pseudomonadati</taxon>
        <taxon>Pseudomonadota</taxon>
        <taxon>Gammaproteobacteria</taxon>
        <taxon>Oceanospirillales</taxon>
        <taxon>Halomonadaceae</taxon>
        <taxon>Billgrantia</taxon>
    </lineage>
</organism>
<dbReference type="EMBL" id="JAHYCA010000006">
    <property type="protein sequence ID" value="MBW6392662.1"/>
    <property type="molecule type" value="Genomic_DNA"/>
</dbReference>
<dbReference type="CDD" id="cd00616">
    <property type="entry name" value="AHBA_syn"/>
    <property type="match status" value="1"/>
</dbReference>
<evidence type="ECO:0000256" key="1">
    <source>
        <dbReference type="ARBA" id="ARBA00022898"/>
    </source>
</evidence>
<dbReference type="Gene3D" id="3.40.640.10">
    <property type="entry name" value="Type I PLP-dependent aspartate aminotransferase-like (Major domain)"/>
    <property type="match status" value="1"/>
</dbReference>
<keyword evidence="5" id="KW-1185">Reference proteome</keyword>
<sequence length="418" mass="45553">MIQPKAWPFHEEDEREAVERVLRSGRVNYWNGGEGQGFEEEFAAFHGVPHAIALANGTVALELALHALDVGPGDEVVVTPRSFMASVSCVVARGARPVFADVDPDSGNLCVESVAAVLTPRTRAIVAVHLAGWPCDLDGLRRLADTCNLWLIEDCAQAHGATWRGRRVGSVGDAAAFSFCTDKIMSTGGEGGMLLLNDEAVWRRAWSYKDHGKSWTSVQGVHPPGFRWLHDDFGTNWRMTEMQAAIGRCQLRKLPRWLERRRENAAYLSQRLGGLPGLRVPQPPPEAGHAWYKFYAFVESDRLCAGWDRDAVVAAIQAADVTCLHGGCSEIYRERAFDGTGLRPPSRLPVAQRLGETSLMLLVDPAQTPEQLTAVASAVEHTLEEASHVDHGRHDAPALPAAVPADLAAGRSQAVSRP</sequence>
<evidence type="ECO:0000313" key="5">
    <source>
        <dbReference type="Proteomes" id="UP000769617"/>
    </source>
</evidence>
<reference evidence="4 5" key="1">
    <citation type="submission" date="2021-07" db="EMBL/GenBank/DDBJ databases">
        <authorList>
            <person name="So Y."/>
        </authorList>
    </citation>
    <scope>NUCLEOTIDE SEQUENCE [LARGE SCALE GENOMIC DNA]</scope>
    <source>
        <strain evidence="4 5">Y3S6</strain>
    </source>
</reference>
<dbReference type="InterPro" id="IPR015422">
    <property type="entry name" value="PyrdxlP-dep_Trfase_small"/>
</dbReference>
<keyword evidence="4" id="KW-0808">Transferase</keyword>
<dbReference type="GO" id="GO:0008483">
    <property type="term" value="F:transaminase activity"/>
    <property type="evidence" value="ECO:0007669"/>
    <property type="project" value="UniProtKB-KW"/>
</dbReference>
<keyword evidence="4" id="KW-0032">Aminotransferase</keyword>
<dbReference type="Pfam" id="PF01041">
    <property type="entry name" value="DegT_DnrJ_EryC1"/>
    <property type="match status" value="1"/>
</dbReference>
<dbReference type="InterPro" id="IPR000653">
    <property type="entry name" value="DegT/StrS_aminotransferase"/>
</dbReference>
<dbReference type="Gene3D" id="3.90.1150.10">
    <property type="entry name" value="Aspartate Aminotransferase, domain 1"/>
    <property type="match status" value="1"/>
</dbReference>
<protein>
    <submittedName>
        <fullName evidence="4">DegT/DnrJ/EryC1/StrS aminotransferase family protein</fullName>
    </submittedName>
</protein>
<name>A0ABS6ZRF9_9GAMM</name>
<gene>
    <name evidence="4" type="ORF">KPL81_16025</name>
</gene>
<dbReference type="PIRSF" id="PIRSF000390">
    <property type="entry name" value="PLP_StrS"/>
    <property type="match status" value="1"/>
</dbReference>
<dbReference type="RefSeq" id="WP_219793040.1">
    <property type="nucleotide sequence ID" value="NZ_JAHYCA010000006.1"/>
</dbReference>
<comment type="similarity">
    <text evidence="2 3">Belongs to the DegT/DnrJ/EryC1 family.</text>
</comment>
<proteinExistence type="inferred from homology"/>
<dbReference type="SUPFAM" id="SSF53383">
    <property type="entry name" value="PLP-dependent transferases"/>
    <property type="match status" value="1"/>
</dbReference>
<dbReference type="Proteomes" id="UP000769617">
    <property type="component" value="Unassembled WGS sequence"/>
</dbReference>
<keyword evidence="1 3" id="KW-0663">Pyridoxal phosphate</keyword>
<evidence type="ECO:0000313" key="4">
    <source>
        <dbReference type="EMBL" id="MBW6392662.1"/>
    </source>
</evidence>
<dbReference type="InterPro" id="IPR015421">
    <property type="entry name" value="PyrdxlP-dep_Trfase_major"/>
</dbReference>
<dbReference type="InterPro" id="IPR015424">
    <property type="entry name" value="PyrdxlP-dep_Trfase"/>
</dbReference>